<evidence type="ECO:0000256" key="1">
    <source>
        <dbReference type="SAM" id="MobiDB-lite"/>
    </source>
</evidence>
<dbReference type="InterPro" id="IPR036691">
    <property type="entry name" value="Endo/exonu/phosph_ase_sf"/>
</dbReference>
<name>M2QW10_CERS8</name>
<reference evidence="3 4" key="1">
    <citation type="journal article" date="2012" name="Proc. Natl. Acad. Sci. U.S.A.">
        <title>Comparative genomics of Ceriporiopsis subvermispora and Phanerochaete chrysosporium provide insight into selective ligninolysis.</title>
        <authorList>
            <person name="Fernandez-Fueyo E."/>
            <person name="Ruiz-Duenas F.J."/>
            <person name="Ferreira P."/>
            <person name="Floudas D."/>
            <person name="Hibbett D.S."/>
            <person name="Canessa P."/>
            <person name="Larrondo L.F."/>
            <person name="James T.Y."/>
            <person name="Seelenfreund D."/>
            <person name="Lobos S."/>
            <person name="Polanco R."/>
            <person name="Tello M."/>
            <person name="Honda Y."/>
            <person name="Watanabe T."/>
            <person name="Watanabe T."/>
            <person name="Ryu J.S."/>
            <person name="Kubicek C.P."/>
            <person name="Schmoll M."/>
            <person name="Gaskell J."/>
            <person name="Hammel K.E."/>
            <person name="St John F.J."/>
            <person name="Vanden Wymelenberg A."/>
            <person name="Sabat G."/>
            <person name="Splinter BonDurant S."/>
            <person name="Syed K."/>
            <person name="Yadav J.S."/>
            <person name="Doddapaneni H."/>
            <person name="Subramanian V."/>
            <person name="Lavin J.L."/>
            <person name="Oguiza J.A."/>
            <person name="Perez G."/>
            <person name="Pisabarro A.G."/>
            <person name="Ramirez L."/>
            <person name="Santoyo F."/>
            <person name="Master E."/>
            <person name="Coutinho P.M."/>
            <person name="Henrissat B."/>
            <person name="Lombard V."/>
            <person name="Magnuson J.K."/>
            <person name="Kuees U."/>
            <person name="Hori C."/>
            <person name="Igarashi K."/>
            <person name="Samejima M."/>
            <person name="Held B.W."/>
            <person name="Barry K.W."/>
            <person name="LaButti K.M."/>
            <person name="Lapidus A."/>
            <person name="Lindquist E.A."/>
            <person name="Lucas S.M."/>
            <person name="Riley R."/>
            <person name="Salamov A.A."/>
            <person name="Hoffmeister D."/>
            <person name="Schwenk D."/>
            <person name="Hadar Y."/>
            <person name="Yarden O."/>
            <person name="de Vries R.P."/>
            <person name="Wiebenga A."/>
            <person name="Stenlid J."/>
            <person name="Eastwood D."/>
            <person name="Grigoriev I.V."/>
            <person name="Berka R.M."/>
            <person name="Blanchette R.A."/>
            <person name="Kersten P."/>
            <person name="Martinez A.T."/>
            <person name="Vicuna R."/>
            <person name="Cullen D."/>
        </authorList>
    </citation>
    <scope>NUCLEOTIDE SEQUENCE [LARGE SCALE GENOMIC DNA]</scope>
    <source>
        <strain evidence="3 4">B</strain>
    </source>
</reference>
<dbReference type="EMBL" id="KB445880">
    <property type="protein sequence ID" value="EMD30701.1"/>
    <property type="molecule type" value="Genomic_DNA"/>
</dbReference>
<accession>M2QW10</accession>
<organism evidence="3 4">
    <name type="scientific">Ceriporiopsis subvermispora (strain B)</name>
    <name type="common">White-rot fungus</name>
    <name type="synonym">Gelatoporia subvermispora</name>
    <dbReference type="NCBI Taxonomy" id="914234"/>
    <lineage>
        <taxon>Eukaryota</taxon>
        <taxon>Fungi</taxon>
        <taxon>Dikarya</taxon>
        <taxon>Basidiomycota</taxon>
        <taxon>Agaricomycotina</taxon>
        <taxon>Agaricomycetes</taxon>
        <taxon>Polyporales</taxon>
        <taxon>Gelatoporiaceae</taxon>
        <taxon>Gelatoporia</taxon>
    </lineage>
</organism>
<gene>
    <name evidence="3" type="ORF">CERSUDRAFT_78667</name>
</gene>
<keyword evidence="4" id="KW-1185">Reference proteome</keyword>
<evidence type="ECO:0000259" key="2">
    <source>
        <dbReference type="Pfam" id="PF03372"/>
    </source>
</evidence>
<dbReference type="HOGENOM" id="CLU_288479_0_0_1"/>
<protein>
    <recommendedName>
        <fullName evidence="2">Endonuclease/exonuclease/phosphatase domain-containing protein</fullName>
    </recommendedName>
</protein>
<feature type="region of interest" description="Disordered" evidence="1">
    <location>
        <begin position="274"/>
        <end position="334"/>
    </location>
</feature>
<sequence length="1066" mass="115250">MQPGEPGGEDRVEDTPPGPVPSLADLVIPTATGGATDTEEPTRGTKQTVAHKSLPTTPRTARATRKTVAMPKTAAAQKARQTRGPSAGALRTPLPPPSTARLGRTQSSQSFQSATSEDMVEVTKGKGRAPVAGVTLLTPDKGTAPANVKIIDSNVVAVLHGMERQDERHSEDMAGLHLTLTRLVEQVDTVEERLGDYVVQAVENAVRNHVPLALGLPDLRTGLHRLEGRVEDLSVAHNHMLERVQSHWESLDSQVQRLAEVMDDGNMAREHSVPLVTPPVTPARRAHSPALPLPPSASVASLTRRARSPSPPLPPSAGGGTTFGRRTSKKPRLEGDARVAGRDYSMHVQDVGTGTQHTIAPTASTAKMDVLVGPVSWTLPDIHDDVLALLAPACAHVPAFANTVLGVSLDANGKWVRMAVTSQSVAKALEHAWRRHRPPQYRIVKIEDPVVLQFVQRFDVVFFQETHLRPEQEDFLQIPRDFELVVRSRDLRADLSVEGGGVAALVRRSVQMDVQSELCAEDCLVLLVDNVTLCNVYMPPRTSPVYRRLEVTPEERVERLLSLLCSDDSAAVVLVGDFNARTANHSANAPAHPRRSPDDRLATVDTRGRGLLSLLGTYDMVILNGTDLQTTESLTRFTSFQRNGNSVIDYITAAASMLIDGSVHDMVVHPQLRTASDHAPVSAIIDVEGSLGGERGGGGESRATWRPRAIQPSPLQDLLRVTLASREDADGARLSLYGAPTMDSTPRIVYVAGVQSREGMEWACAAFWGMDSKLNATGWVCANGDILQDIVGLLAGRMAPVGFYPSKPGENAALEGARVGVDTLPGSLLKVYSAFPRETLDKTATMREAQAATVWTEHIGELDIGREGATDTAVTLAAQRMRLQQLLMVRTDREYWVLFNRWGTPQARPAQVSASDLQVVFEERMNPGVSSDAPQVVAPPRGRRSVDTTPAKTFSRPFTTDEVACLKGHLRAKCLHAVPGGVRVSYQDVLELPNDALVHFFNACIDAKATAASKMANVTLAAEAYVGRLPPWDGRTLYLARIDPHLTAGAAVMLDLNAELLKSLET</sequence>
<dbReference type="Pfam" id="PF03372">
    <property type="entry name" value="Exo_endo_phos"/>
    <property type="match status" value="1"/>
</dbReference>
<dbReference type="OrthoDB" id="2803980at2759"/>
<proteinExistence type="predicted"/>
<evidence type="ECO:0000313" key="3">
    <source>
        <dbReference type="EMBL" id="EMD30701.1"/>
    </source>
</evidence>
<evidence type="ECO:0000313" key="4">
    <source>
        <dbReference type="Proteomes" id="UP000016930"/>
    </source>
</evidence>
<dbReference type="SUPFAM" id="SSF56219">
    <property type="entry name" value="DNase I-like"/>
    <property type="match status" value="1"/>
</dbReference>
<dbReference type="InterPro" id="IPR005135">
    <property type="entry name" value="Endo/exonuclease/phosphatase"/>
</dbReference>
<dbReference type="Gene3D" id="3.60.10.10">
    <property type="entry name" value="Endonuclease/exonuclease/phosphatase"/>
    <property type="match status" value="1"/>
</dbReference>
<dbReference type="Proteomes" id="UP000016930">
    <property type="component" value="Unassembled WGS sequence"/>
</dbReference>
<dbReference type="STRING" id="914234.M2QW10"/>
<feature type="domain" description="Endonuclease/exonuclease/phosphatase" evidence="2">
    <location>
        <begin position="451"/>
        <end position="678"/>
    </location>
</feature>
<feature type="region of interest" description="Disordered" evidence="1">
    <location>
        <begin position="1"/>
        <end position="125"/>
    </location>
</feature>
<dbReference type="GO" id="GO:0003824">
    <property type="term" value="F:catalytic activity"/>
    <property type="evidence" value="ECO:0007669"/>
    <property type="project" value="InterPro"/>
</dbReference>
<feature type="non-terminal residue" evidence="3">
    <location>
        <position position="1066"/>
    </location>
</feature>
<dbReference type="AlphaFoldDB" id="M2QW10"/>
<feature type="region of interest" description="Disordered" evidence="1">
    <location>
        <begin position="929"/>
        <end position="953"/>
    </location>
</feature>